<evidence type="ECO:0000313" key="2">
    <source>
        <dbReference type="Proteomes" id="UP000326924"/>
    </source>
</evidence>
<dbReference type="EMBL" id="VXIS01000204">
    <property type="protein sequence ID" value="KAA8897059.1"/>
    <property type="molecule type" value="Genomic_DNA"/>
</dbReference>
<accession>A0A5J5EMW3</accession>
<proteinExistence type="predicted"/>
<protein>
    <recommendedName>
        <fullName evidence="3">F-box domain-containing protein</fullName>
    </recommendedName>
</protein>
<organism evidence="1 2">
    <name type="scientific">Sphaerosporella brunnea</name>
    <dbReference type="NCBI Taxonomy" id="1250544"/>
    <lineage>
        <taxon>Eukaryota</taxon>
        <taxon>Fungi</taxon>
        <taxon>Dikarya</taxon>
        <taxon>Ascomycota</taxon>
        <taxon>Pezizomycotina</taxon>
        <taxon>Pezizomycetes</taxon>
        <taxon>Pezizales</taxon>
        <taxon>Pyronemataceae</taxon>
        <taxon>Sphaerosporella</taxon>
    </lineage>
</organism>
<sequence>MAILCGLPPELRIEILGKLPDLRSLAAAIFTSRAIYEAFAIARHDVMERVLDAEIPLASISVEIDYLLQQDCVAALRDRSSDVRGKVLDMLCVNQGLVSSWCRRFCEDILPQLSTEDSSLPSPPERLRIQRAFYRFWVVSRAMATSGSRWSSVRETLSLAKTYMLRYGLWEVGELAVICWYIHKKLGRLCFLHGSLWTDKDIPRGSLRYYSTPYIRSCFLSHRGTSLAPGSCSSTND</sequence>
<comment type="caution">
    <text evidence="1">The sequence shown here is derived from an EMBL/GenBank/DDBJ whole genome shotgun (WGS) entry which is preliminary data.</text>
</comment>
<keyword evidence="2" id="KW-1185">Reference proteome</keyword>
<reference evidence="1 2" key="1">
    <citation type="submission" date="2019-09" db="EMBL/GenBank/DDBJ databases">
        <title>Draft genome of the ectomycorrhizal ascomycete Sphaerosporella brunnea.</title>
        <authorList>
            <consortium name="DOE Joint Genome Institute"/>
            <person name="Benucci G.M."/>
            <person name="Marozzi G."/>
            <person name="Antonielli L."/>
            <person name="Sanchez S."/>
            <person name="Marco P."/>
            <person name="Wang X."/>
            <person name="Falini L.B."/>
            <person name="Barry K."/>
            <person name="Haridas S."/>
            <person name="Lipzen A."/>
            <person name="Labutti K."/>
            <person name="Grigoriev I.V."/>
            <person name="Murat C."/>
            <person name="Martin F."/>
            <person name="Albertini E."/>
            <person name="Donnini D."/>
            <person name="Bonito G."/>
        </authorList>
    </citation>
    <scope>NUCLEOTIDE SEQUENCE [LARGE SCALE GENOMIC DNA]</scope>
    <source>
        <strain evidence="1 2">Sb_GMNB300</strain>
    </source>
</reference>
<dbReference type="OrthoDB" id="5304511at2759"/>
<dbReference type="Proteomes" id="UP000326924">
    <property type="component" value="Unassembled WGS sequence"/>
</dbReference>
<name>A0A5J5EMW3_9PEZI</name>
<dbReference type="AlphaFoldDB" id="A0A5J5EMW3"/>
<gene>
    <name evidence="1" type="ORF">FN846DRAFT_893169</name>
</gene>
<dbReference type="InParanoid" id="A0A5J5EMW3"/>
<evidence type="ECO:0000313" key="1">
    <source>
        <dbReference type="EMBL" id="KAA8897059.1"/>
    </source>
</evidence>
<evidence type="ECO:0008006" key="3">
    <source>
        <dbReference type="Google" id="ProtNLM"/>
    </source>
</evidence>